<dbReference type="Proteomes" id="UP000059680">
    <property type="component" value="Chromosome 10"/>
</dbReference>
<reference evidence="4" key="1">
    <citation type="journal article" date="2005" name="Nature">
        <title>The map-based sequence of the rice genome.</title>
        <authorList>
            <consortium name="International rice genome sequencing project (IRGSP)"/>
            <person name="Matsumoto T."/>
            <person name="Wu J."/>
            <person name="Kanamori H."/>
            <person name="Katayose Y."/>
            <person name="Fujisawa M."/>
            <person name="Namiki N."/>
            <person name="Mizuno H."/>
            <person name="Yamamoto K."/>
            <person name="Antonio B.A."/>
            <person name="Baba T."/>
            <person name="Sakata K."/>
            <person name="Nagamura Y."/>
            <person name="Aoki H."/>
            <person name="Arikawa K."/>
            <person name="Arita K."/>
            <person name="Bito T."/>
            <person name="Chiden Y."/>
            <person name="Fujitsuka N."/>
            <person name="Fukunaka R."/>
            <person name="Hamada M."/>
            <person name="Harada C."/>
            <person name="Hayashi A."/>
            <person name="Hijishita S."/>
            <person name="Honda M."/>
            <person name="Hosokawa S."/>
            <person name="Ichikawa Y."/>
            <person name="Idonuma A."/>
            <person name="Iijima M."/>
            <person name="Ikeda M."/>
            <person name="Ikeno M."/>
            <person name="Ito K."/>
            <person name="Ito S."/>
            <person name="Ito T."/>
            <person name="Ito Y."/>
            <person name="Ito Y."/>
            <person name="Iwabuchi A."/>
            <person name="Kamiya K."/>
            <person name="Karasawa W."/>
            <person name="Kurita K."/>
            <person name="Katagiri S."/>
            <person name="Kikuta A."/>
            <person name="Kobayashi H."/>
            <person name="Kobayashi N."/>
            <person name="Machita K."/>
            <person name="Maehara T."/>
            <person name="Masukawa M."/>
            <person name="Mizubayashi T."/>
            <person name="Mukai Y."/>
            <person name="Nagasaki H."/>
            <person name="Nagata Y."/>
            <person name="Naito S."/>
            <person name="Nakashima M."/>
            <person name="Nakama Y."/>
            <person name="Nakamichi Y."/>
            <person name="Nakamura M."/>
            <person name="Meguro A."/>
            <person name="Negishi M."/>
            <person name="Ohta I."/>
            <person name="Ohta T."/>
            <person name="Okamoto M."/>
            <person name="Ono N."/>
            <person name="Saji S."/>
            <person name="Sakaguchi M."/>
            <person name="Sakai K."/>
            <person name="Shibata M."/>
            <person name="Shimokawa T."/>
            <person name="Song J."/>
            <person name="Takazaki Y."/>
            <person name="Terasawa K."/>
            <person name="Tsugane M."/>
            <person name="Tsuji K."/>
            <person name="Ueda S."/>
            <person name="Waki K."/>
            <person name="Yamagata H."/>
            <person name="Yamamoto M."/>
            <person name="Yamamoto S."/>
            <person name="Yamane H."/>
            <person name="Yoshiki S."/>
            <person name="Yoshihara R."/>
            <person name="Yukawa K."/>
            <person name="Zhong H."/>
            <person name="Yano M."/>
            <person name="Yuan Q."/>
            <person name="Ouyang S."/>
            <person name="Liu J."/>
            <person name="Jones K.M."/>
            <person name="Gansberger K."/>
            <person name="Moffat K."/>
            <person name="Hill J."/>
            <person name="Bera J."/>
            <person name="Fadrosh D."/>
            <person name="Jin S."/>
            <person name="Johri S."/>
            <person name="Kim M."/>
            <person name="Overton L."/>
            <person name="Reardon M."/>
            <person name="Tsitrin T."/>
            <person name="Vuong H."/>
            <person name="Weaver B."/>
            <person name="Ciecko A."/>
            <person name="Tallon L."/>
            <person name="Jackson J."/>
            <person name="Pai G."/>
            <person name="Aken S.V."/>
            <person name="Utterback T."/>
            <person name="Reidmuller S."/>
            <person name="Feldblyum T."/>
            <person name="Hsiao J."/>
            <person name="Zismann V."/>
            <person name="Iobst S."/>
            <person name="de Vazeille A.R."/>
            <person name="Buell C.R."/>
            <person name="Ying K."/>
            <person name="Li Y."/>
            <person name="Lu T."/>
            <person name="Huang Y."/>
            <person name="Zhao Q."/>
            <person name="Feng Q."/>
            <person name="Zhang L."/>
            <person name="Zhu J."/>
            <person name="Weng Q."/>
            <person name="Mu J."/>
            <person name="Lu Y."/>
            <person name="Fan D."/>
            <person name="Liu Y."/>
            <person name="Guan J."/>
            <person name="Zhang Y."/>
            <person name="Yu S."/>
            <person name="Liu X."/>
            <person name="Zhang Y."/>
            <person name="Hong G."/>
            <person name="Han B."/>
            <person name="Choisne N."/>
            <person name="Demange N."/>
            <person name="Orjeda G."/>
            <person name="Samain S."/>
            <person name="Cattolico L."/>
            <person name="Pelletier E."/>
            <person name="Couloux A."/>
            <person name="Segurens B."/>
            <person name="Wincker P."/>
            <person name="D'Hont A."/>
            <person name="Scarpelli C."/>
            <person name="Weissenbach J."/>
            <person name="Salanoubat M."/>
            <person name="Quetier F."/>
            <person name="Yu Y."/>
            <person name="Kim H.R."/>
            <person name="Rambo T."/>
            <person name="Currie J."/>
            <person name="Collura K."/>
            <person name="Luo M."/>
            <person name="Yang T."/>
            <person name="Ammiraju J.S.S."/>
            <person name="Engler F."/>
            <person name="Soderlund C."/>
            <person name="Wing R.A."/>
            <person name="Palmer L.E."/>
            <person name="de la Bastide M."/>
            <person name="Spiegel L."/>
            <person name="Nascimento L."/>
            <person name="Zutavern T."/>
            <person name="O'Shaughnessy A."/>
            <person name="Dike S."/>
            <person name="Dedhia N."/>
            <person name="Preston R."/>
            <person name="Balija V."/>
            <person name="McCombie W.R."/>
            <person name="Chow T."/>
            <person name="Chen H."/>
            <person name="Chung M."/>
            <person name="Chen C."/>
            <person name="Shaw J."/>
            <person name="Wu H."/>
            <person name="Hsiao K."/>
            <person name="Chao Y."/>
            <person name="Chu M."/>
            <person name="Cheng C."/>
            <person name="Hour A."/>
            <person name="Lee P."/>
            <person name="Lin S."/>
            <person name="Lin Y."/>
            <person name="Liou J."/>
            <person name="Liu S."/>
            <person name="Hsing Y."/>
            <person name="Raghuvanshi S."/>
            <person name="Mohanty A."/>
            <person name="Bharti A.K."/>
            <person name="Gaur A."/>
            <person name="Gupta V."/>
            <person name="Kumar D."/>
            <person name="Ravi V."/>
            <person name="Vij S."/>
            <person name="Kapur A."/>
            <person name="Khurana P."/>
            <person name="Khurana P."/>
            <person name="Khurana J.P."/>
            <person name="Tyagi A.K."/>
            <person name="Gaikwad K."/>
            <person name="Singh A."/>
            <person name="Dalal V."/>
            <person name="Srivastava S."/>
            <person name="Dixit A."/>
            <person name="Pal A.K."/>
            <person name="Ghazi I.A."/>
            <person name="Yadav M."/>
            <person name="Pandit A."/>
            <person name="Bhargava A."/>
            <person name="Sureshbabu K."/>
            <person name="Batra K."/>
            <person name="Sharma T.R."/>
            <person name="Mohapatra T."/>
            <person name="Singh N.K."/>
            <person name="Messing J."/>
            <person name="Nelson A.B."/>
            <person name="Fuks G."/>
            <person name="Kavchok S."/>
            <person name="Keizer G."/>
            <person name="Linton E."/>
            <person name="Llaca V."/>
            <person name="Song R."/>
            <person name="Tanyolac B."/>
            <person name="Young S."/>
            <person name="Ho-Il K."/>
            <person name="Hahn J.H."/>
            <person name="Sangsakoo G."/>
            <person name="Vanavichit A."/>
            <person name="de Mattos Luiz.A.T."/>
            <person name="Zimmer P.D."/>
            <person name="Malone G."/>
            <person name="Dellagostin O."/>
            <person name="de Oliveira A.C."/>
            <person name="Bevan M."/>
            <person name="Bancroft I."/>
            <person name="Minx P."/>
            <person name="Cordum H."/>
            <person name="Wilson R."/>
            <person name="Cheng Z."/>
            <person name="Jin W."/>
            <person name="Jiang J."/>
            <person name="Leong S.A."/>
            <person name="Iwama H."/>
            <person name="Gojobori T."/>
            <person name="Itoh T."/>
            <person name="Niimura Y."/>
            <person name="Fujii Y."/>
            <person name="Habara T."/>
            <person name="Sakai H."/>
            <person name="Sato Y."/>
            <person name="Wilson G."/>
            <person name="Kumar K."/>
            <person name="McCouch S."/>
            <person name="Juretic N."/>
            <person name="Hoen D."/>
            <person name="Wright S."/>
            <person name="Bruskiewich R."/>
            <person name="Bureau T."/>
            <person name="Miyao A."/>
            <person name="Hirochika H."/>
            <person name="Nishikawa T."/>
            <person name="Kadowaki K."/>
            <person name="Sugiura M."/>
            <person name="Burr B."/>
            <person name="Sasaki T."/>
        </authorList>
    </citation>
    <scope>NUCLEOTIDE SEQUENCE [LARGE SCALE GENOMIC DNA]</scope>
    <source>
        <strain evidence="4">cv. Nipponbare</strain>
    </source>
</reference>
<evidence type="ECO:0000313" key="3">
    <source>
        <dbReference type="EMBL" id="BAT10870.1"/>
    </source>
</evidence>
<evidence type="ECO:0000256" key="2">
    <source>
        <dbReference type="SAM" id="SignalP"/>
    </source>
</evidence>
<proteinExistence type="predicted"/>
<evidence type="ECO:0000313" key="4">
    <source>
        <dbReference type="Proteomes" id="UP000059680"/>
    </source>
</evidence>
<keyword evidence="2" id="KW-0732">Signal</keyword>
<accession>A0A0P0XU86</accession>
<dbReference type="InParanoid" id="A0A0P0XU86"/>
<sequence length="188" mass="20081">SRSSRFLLSSLFSLLLASTHPPSAVALSTLHRLSLPPTTTGCRGLPPPSHDRVAVSFARRRPPGARGRRLLPPSPNSRSPDPASTSLEDADPATAGVCGHLPRLLTVSRRRLPPDPTSTNLGDVDPAAAASPADRPSTAGVLGHLPRLLTASRRIRPQQIWRTRIWRQPPPPPTNRRPPAFAATSLAS</sequence>
<feature type="non-terminal residue" evidence="3">
    <location>
        <position position="1"/>
    </location>
</feature>
<dbReference type="Gramene" id="Os10t0418300-01">
    <property type="protein sequence ID" value="Os10t0418300-01"/>
    <property type="gene ID" value="Os10g0418300"/>
</dbReference>
<dbReference type="AlphaFoldDB" id="A0A0P0XU86"/>
<name>A0A0P0XU86_ORYSJ</name>
<organism evidence="3 4">
    <name type="scientific">Oryza sativa subsp. japonica</name>
    <name type="common">Rice</name>
    <dbReference type="NCBI Taxonomy" id="39947"/>
    <lineage>
        <taxon>Eukaryota</taxon>
        <taxon>Viridiplantae</taxon>
        <taxon>Streptophyta</taxon>
        <taxon>Embryophyta</taxon>
        <taxon>Tracheophyta</taxon>
        <taxon>Spermatophyta</taxon>
        <taxon>Magnoliopsida</taxon>
        <taxon>Liliopsida</taxon>
        <taxon>Poales</taxon>
        <taxon>Poaceae</taxon>
        <taxon>BOP clade</taxon>
        <taxon>Oryzoideae</taxon>
        <taxon>Oryzeae</taxon>
        <taxon>Oryzinae</taxon>
        <taxon>Oryza</taxon>
        <taxon>Oryza sativa</taxon>
    </lineage>
</organism>
<dbReference type="EMBL" id="AP014966">
    <property type="protein sequence ID" value="BAT10870.1"/>
    <property type="molecule type" value="Genomic_DNA"/>
</dbReference>
<dbReference type="PaxDb" id="39947-A0A0P0XU86"/>
<reference evidence="3 4" key="3">
    <citation type="journal article" date="2013" name="Rice">
        <title>Improvement of the Oryza sativa Nipponbare reference genome using next generation sequence and optical map data.</title>
        <authorList>
            <person name="Kawahara Y."/>
            <person name="de la Bastide M."/>
            <person name="Hamilton J.P."/>
            <person name="Kanamori H."/>
            <person name="McCombie W.R."/>
            <person name="Ouyang S."/>
            <person name="Schwartz D.C."/>
            <person name="Tanaka T."/>
            <person name="Wu J."/>
            <person name="Zhou S."/>
            <person name="Childs K.L."/>
            <person name="Davidson R.M."/>
            <person name="Lin H."/>
            <person name="Quesada-Ocampo L."/>
            <person name="Vaillancourt B."/>
            <person name="Sakai H."/>
            <person name="Lee S.S."/>
            <person name="Kim J."/>
            <person name="Numa H."/>
            <person name="Itoh T."/>
            <person name="Buell C.R."/>
            <person name="Matsumoto T."/>
        </authorList>
    </citation>
    <scope>NUCLEOTIDE SEQUENCE [LARGE SCALE GENOMIC DNA]</scope>
    <source>
        <strain evidence="4">cv. Nipponbare</strain>
    </source>
</reference>
<feature type="signal peptide" evidence="2">
    <location>
        <begin position="1"/>
        <end position="26"/>
    </location>
</feature>
<reference evidence="3 4" key="2">
    <citation type="journal article" date="2013" name="Plant Cell Physiol.">
        <title>Rice Annotation Project Database (RAP-DB): an integrative and interactive database for rice genomics.</title>
        <authorList>
            <person name="Sakai H."/>
            <person name="Lee S.S."/>
            <person name="Tanaka T."/>
            <person name="Numa H."/>
            <person name="Kim J."/>
            <person name="Kawahara Y."/>
            <person name="Wakimoto H."/>
            <person name="Yang C.C."/>
            <person name="Iwamoto M."/>
            <person name="Abe T."/>
            <person name="Yamada Y."/>
            <person name="Muto A."/>
            <person name="Inokuchi H."/>
            <person name="Ikemura T."/>
            <person name="Matsumoto T."/>
            <person name="Sasaki T."/>
            <person name="Itoh T."/>
        </authorList>
    </citation>
    <scope>NUCLEOTIDE SEQUENCE [LARGE SCALE GENOMIC DNA]</scope>
    <source>
        <strain evidence="4">cv. Nipponbare</strain>
    </source>
</reference>
<feature type="compositionally biased region" description="Basic residues" evidence="1">
    <location>
        <begin position="58"/>
        <end position="69"/>
    </location>
</feature>
<keyword evidence="4" id="KW-1185">Reference proteome</keyword>
<feature type="region of interest" description="Disordered" evidence="1">
    <location>
        <begin position="57"/>
        <end position="144"/>
    </location>
</feature>
<feature type="region of interest" description="Disordered" evidence="1">
    <location>
        <begin position="165"/>
        <end position="188"/>
    </location>
</feature>
<gene>
    <name evidence="3" type="ordered locus">Os10g0418300</name>
    <name evidence="3" type="ORF">OSNPB_100418300</name>
</gene>
<protein>
    <submittedName>
        <fullName evidence="3">Os10g0418300 protein</fullName>
    </submittedName>
</protein>
<evidence type="ECO:0000256" key="1">
    <source>
        <dbReference type="SAM" id="MobiDB-lite"/>
    </source>
</evidence>
<feature type="chain" id="PRO_5006057264" evidence="2">
    <location>
        <begin position="27"/>
        <end position="188"/>
    </location>
</feature>
<feature type="compositionally biased region" description="Low complexity" evidence="1">
    <location>
        <begin position="125"/>
        <end position="139"/>
    </location>
</feature>